<dbReference type="EC" id="3.6.5.-" evidence="14"/>
<sequence>MTGPADPGSKSAASRNVHDDERDATREKRTLKPQVVRIEVLGDEKVGKTTLICSLVSRHFSEKVPSVLLNVQIPAEESNENVIISITDTSSRVSDLMRVANATKRSDAILLVYDLSRPETFQRLRRWLDLIAKHKELPVVLVANKSDINGLDPTNEGTYSNQIRHLINTYQFVVADVSCSTKNFAEVAQAFYLAQKAVLYPIEPLYNVKNKLLEPRFVKAIKRTFRLYNRDRKGLLSRDELNDFQHDCFGMPLLSGEMDTMIEFLSASKPDGVAQDGSGVLVEGFMHLWELFIQRNRPESCWQVLRSLGYTNDLRLEIPPERMAVPPLEEDQSPQLTTNATDFLEELFVRFDSNKDGQLTAEEVDDIFSICEETVAPWKNLAVISTPAQYKTAFVDGKVLLSKDAWLACWAYVAQENPSYTLETLFYLGYNDKVAPALEVTKRRSVSRSDKRIERNMVTCAIFSAGCPGKTTFVDAFLDRKSAASTASPAISDLVTAVNAVHLDKEGSRYLLLTEALLADEIDYKADVLCFLFNPLDKEAVGAVQKESAHVPDGIPRVYVAWKPDDVSQADWEMSVKNTALFVCPDESFKLCEDDTQVAGITKHLVQIALQP</sequence>
<reference evidence="17" key="1">
    <citation type="submission" date="2022-11" db="EMBL/GenBank/DDBJ databases">
        <authorList>
            <person name="Morgan W.R."/>
            <person name="Tartar A."/>
        </authorList>
    </citation>
    <scope>NUCLEOTIDE SEQUENCE</scope>
    <source>
        <strain evidence="17">ARSEF 373</strain>
    </source>
</reference>
<dbReference type="Gene3D" id="1.10.238.10">
    <property type="entry name" value="EF-hand"/>
    <property type="match status" value="2"/>
</dbReference>
<evidence type="ECO:0000256" key="15">
    <source>
        <dbReference type="SAM" id="MobiDB-lite"/>
    </source>
</evidence>
<comment type="function">
    <text evidence="14">Mitochondrial GTPase involved in mitochondrial trafficking. Probably involved in control of anterograde transport of mitochondria and their subcellular distribution.</text>
</comment>
<evidence type="ECO:0000256" key="7">
    <source>
        <dbReference type="ARBA" id="ARBA00022787"/>
    </source>
</evidence>
<evidence type="ECO:0000256" key="9">
    <source>
        <dbReference type="ARBA" id="ARBA00022837"/>
    </source>
</evidence>
<dbReference type="SMART" id="SM00173">
    <property type="entry name" value="RAS"/>
    <property type="match status" value="1"/>
</dbReference>
<keyword evidence="13 14" id="KW-0472">Membrane</keyword>
<feature type="compositionally biased region" description="Basic and acidic residues" evidence="15">
    <location>
        <begin position="16"/>
        <end position="29"/>
    </location>
</feature>
<keyword evidence="4" id="KW-0479">Metal-binding</keyword>
<keyword evidence="3" id="KW-0812">Transmembrane</keyword>
<dbReference type="SMART" id="SM00174">
    <property type="entry name" value="RHO"/>
    <property type="match status" value="1"/>
</dbReference>
<feature type="domain" description="EF-hand" evidence="16">
    <location>
        <begin position="216"/>
        <end position="251"/>
    </location>
</feature>
<dbReference type="AlphaFoldDB" id="A0AAV2Z691"/>
<evidence type="ECO:0000256" key="5">
    <source>
        <dbReference type="ARBA" id="ARBA00022737"/>
    </source>
</evidence>
<protein>
    <recommendedName>
        <fullName evidence="14">Mitochondrial Rho GTPase</fullName>
        <ecNumber evidence="14">3.6.5.-</ecNumber>
    </recommendedName>
</protein>
<dbReference type="InterPro" id="IPR021181">
    <property type="entry name" value="Miro"/>
</dbReference>
<evidence type="ECO:0000256" key="2">
    <source>
        <dbReference type="ARBA" id="ARBA00007981"/>
    </source>
</evidence>
<dbReference type="GO" id="GO:0003924">
    <property type="term" value="F:GTPase activity"/>
    <property type="evidence" value="ECO:0007669"/>
    <property type="project" value="InterPro"/>
</dbReference>
<evidence type="ECO:0000256" key="14">
    <source>
        <dbReference type="PIRNR" id="PIRNR037488"/>
    </source>
</evidence>
<dbReference type="InterPro" id="IPR052266">
    <property type="entry name" value="Miro-EF-hand_domain"/>
</dbReference>
<dbReference type="PROSITE" id="PS50222">
    <property type="entry name" value="EF_HAND_2"/>
    <property type="match status" value="2"/>
</dbReference>
<dbReference type="InterPro" id="IPR027417">
    <property type="entry name" value="P-loop_NTPase"/>
</dbReference>
<feature type="region of interest" description="Disordered" evidence="15">
    <location>
        <begin position="1"/>
        <end position="29"/>
    </location>
</feature>
<dbReference type="GO" id="GO:0005509">
    <property type="term" value="F:calcium ion binding"/>
    <property type="evidence" value="ECO:0007669"/>
    <property type="project" value="InterPro"/>
</dbReference>
<keyword evidence="10" id="KW-1133">Transmembrane helix</keyword>
<dbReference type="Proteomes" id="UP001146120">
    <property type="component" value="Unassembled WGS sequence"/>
</dbReference>
<comment type="caution">
    <text evidence="17">The sequence shown here is derived from an EMBL/GenBank/DDBJ whole genome shotgun (WGS) entry which is preliminary data.</text>
</comment>
<dbReference type="SMART" id="SM00054">
    <property type="entry name" value="EFh"/>
    <property type="match status" value="2"/>
</dbReference>
<organism evidence="17 18">
    <name type="scientific">Lagenidium giganteum</name>
    <dbReference type="NCBI Taxonomy" id="4803"/>
    <lineage>
        <taxon>Eukaryota</taxon>
        <taxon>Sar</taxon>
        <taxon>Stramenopiles</taxon>
        <taxon>Oomycota</taxon>
        <taxon>Peronosporomycetes</taxon>
        <taxon>Pythiales</taxon>
        <taxon>Pythiaceae</taxon>
    </lineage>
</organism>
<dbReference type="InterPro" id="IPR013567">
    <property type="entry name" value="EF_hand_assoc_2"/>
</dbReference>
<proteinExistence type="inferred from homology"/>
<evidence type="ECO:0000256" key="3">
    <source>
        <dbReference type="ARBA" id="ARBA00022692"/>
    </source>
</evidence>
<accession>A0AAV2Z691</accession>
<evidence type="ECO:0000256" key="8">
    <source>
        <dbReference type="ARBA" id="ARBA00022801"/>
    </source>
</evidence>
<evidence type="ECO:0000256" key="13">
    <source>
        <dbReference type="ARBA" id="ARBA00023136"/>
    </source>
</evidence>
<dbReference type="InterPro" id="IPR001806">
    <property type="entry name" value="Small_GTPase"/>
</dbReference>
<keyword evidence="8 14" id="KW-0378">Hydrolase</keyword>
<name>A0AAV2Z691_9STRA</name>
<keyword evidence="5" id="KW-0677">Repeat</keyword>
<dbReference type="SUPFAM" id="SSF47473">
    <property type="entry name" value="EF-hand"/>
    <property type="match status" value="2"/>
</dbReference>
<comment type="similarity">
    <text evidence="2 14">Belongs to the mitochondrial Rho GTPase family.</text>
</comment>
<feature type="domain" description="EF-hand" evidence="16">
    <location>
        <begin position="339"/>
        <end position="374"/>
    </location>
</feature>
<gene>
    <name evidence="17" type="ORF">N0F65_011340</name>
</gene>
<evidence type="ECO:0000256" key="1">
    <source>
        <dbReference type="ARBA" id="ARBA00004200"/>
    </source>
</evidence>
<evidence type="ECO:0000259" key="16">
    <source>
        <dbReference type="PROSITE" id="PS50222"/>
    </source>
</evidence>
<evidence type="ECO:0000313" key="17">
    <source>
        <dbReference type="EMBL" id="DBA01584.1"/>
    </source>
</evidence>
<dbReference type="EMBL" id="DAKRPA010000044">
    <property type="protein sequence ID" value="DBA01584.1"/>
    <property type="molecule type" value="Genomic_DNA"/>
</dbReference>
<reference evidence="17" key="2">
    <citation type="journal article" date="2023" name="Microbiol Resour">
        <title>Decontamination and Annotation of the Draft Genome Sequence of the Oomycete Lagenidium giganteum ARSEF 373.</title>
        <authorList>
            <person name="Morgan W.R."/>
            <person name="Tartar A."/>
        </authorList>
    </citation>
    <scope>NUCLEOTIDE SEQUENCE</scope>
    <source>
        <strain evidence="17">ARSEF 373</strain>
    </source>
</reference>
<dbReference type="Pfam" id="PF00071">
    <property type="entry name" value="Ras"/>
    <property type="match status" value="1"/>
</dbReference>
<dbReference type="Gene3D" id="3.40.50.300">
    <property type="entry name" value="P-loop containing nucleotide triphosphate hydrolases"/>
    <property type="match status" value="1"/>
</dbReference>
<evidence type="ECO:0000256" key="6">
    <source>
        <dbReference type="ARBA" id="ARBA00022741"/>
    </source>
</evidence>
<keyword evidence="6 14" id="KW-0547">Nucleotide-binding</keyword>
<keyword evidence="12 14" id="KW-0342">GTP-binding</keyword>
<evidence type="ECO:0000256" key="11">
    <source>
        <dbReference type="ARBA" id="ARBA00023128"/>
    </source>
</evidence>
<dbReference type="PROSITE" id="PS51419">
    <property type="entry name" value="RAB"/>
    <property type="match status" value="1"/>
</dbReference>
<keyword evidence="11 14" id="KW-0496">Mitochondrion</keyword>
<dbReference type="InterPro" id="IPR018247">
    <property type="entry name" value="EF_Hand_1_Ca_BS"/>
</dbReference>
<keyword evidence="7 14" id="KW-1000">Mitochondrion outer membrane</keyword>
<keyword evidence="18" id="KW-1185">Reference proteome</keyword>
<dbReference type="InterPro" id="IPR002048">
    <property type="entry name" value="EF_hand_dom"/>
</dbReference>
<dbReference type="GO" id="GO:0005525">
    <property type="term" value="F:GTP binding"/>
    <property type="evidence" value="ECO:0007669"/>
    <property type="project" value="UniProtKB-KW"/>
</dbReference>
<keyword evidence="9 14" id="KW-0106">Calcium</keyword>
<dbReference type="InterPro" id="IPR011992">
    <property type="entry name" value="EF-hand-dom_pair"/>
</dbReference>
<evidence type="ECO:0000256" key="12">
    <source>
        <dbReference type="ARBA" id="ARBA00023134"/>
    </source>
</evidence>
<dbReference type="FunFam" id="1.10.238.10:FF:000011">
    <property type="entry name" value="Mitochondrial Rho GTPase"/>
    <property type="match status" value="1"/>
</dbReference>
<dbReference type="Pfam" id="PF08355">
    <property type="entry name" value="EF_assoc_1"/>
    <property type="match status" value="1"/>
</dbReference>
<comment type="subcellular location">
    <subcellularLocation>
        <location evidence="1 14">Mitochondrion outer membrane</location>
        <topology evidence="1 14">Single-pass type IV membrane protein</topology>
    </subcellularLocation>
</comment>
<dbReference type="GO" id="GO:0005741">
    <property type="term" value="C:mitochondrial outer membrane"/>
    <property type="evidence" value="ECO:0007669"/>
    <property type="project" value="UniProtKB-SubCell"/>
</dbReference>
<evidence type="ECO:0000256" key="4">
    <source>
        <dbReference type="ARBA" id="ARBA00022723"/>
    </source>
</evidence>
<dbReference type="InterPro" id="IPR013566">
    <property type="entry name" value="EF_hand_assoc_1"/>
</dbReference>
<dbReference type="Pfam" id="PF08356">
    <property type="entry name" value="EF_assoc_2"/>
    <property type="match status" value="1"/>
</dbReference>
<dbReference type="SUPFAM" id="SSF52540">
    <property type="entry name" value="P-loop containing nucleoside triphosphate hydrolases"/>
    <property type="match status" value="1"/>
</dbReference>
<dbReference type="SMART" id="SM00175">
    <property type="entry name" value="RAB"/>
    <property type="match status" value="1"/>
</dbReference>
<dbReference type="PANTHER" id="PTHR46819">
    <property type="entry name" value="EF-HAND CALCIUM-BINDING DOMAIN-CONTAINING PROTEIN 7"/>
    <property type="match status" value="1"/>
</dbReference>
<dbReference type="PIRSF" id="PIRSF037488">
    <property type="entry name" value="Mt_Rho_GTPase"/>
    <property type="match status" value="1"/>
</dbReference>
<dbReference type="PANTHER" id="PTHR46819:SF1">
    <property type="entry name" value="EF-HAND CALCIUM-BINDING DOMAIN-CONTAINING PROTEIN 7"/>
    <property type="match status" value="1"/>
</dbReference>
<dbReference type="PRINTS" id="PR00449">
    <property type="entry name" value="RASTRNSFRMNG"/>
</dbReference>
<evidence type="ECO:0000313" key="18">
    <source>
        <dbReference type="Proteomes" id="UP001146120"/>
    </source>
</evidence>
<dbReference type="PROSITE" id="PS00018">
    <property type="entry name" value="EF_HAND_1"/>
    <property type="match status" value="1"/>
</dbReference>
<dbReference type="GO" id="GO:0007005">
    <property type="term" value="P:mitochondrion organization"/>
    <property type="evidence" value="ECO:0007669"/>
    <property type="project" value="InterPro"/>
</dbReference>
<evidence type="ECO:0000256" key="10">
    <source>
        <dbReference type="ARBA" id="ARBA00022989"/>
    </source>
</evidence>